<comment type="subunit">
    <text evidence="5">May form oligomeric structures.</text>
</comment>
<dbReference type="GO" id="GO:0005739">
    <property type="term" value="C:mitochondrion"/>
    <property type="evidence" value="ECO:0007669"/>
    <property type="project" value="UniProtKB-SubCell"/>
</dbReference>
<dbReference type="InterPro" id="IPR008978">
    <property type="entry name" value="HSP20-like_chaperone"/>
</dbReference>
<keyword evidence="11" id="KW-1185">Reference proteome</keyword>
<feature type="domain" description="SHSP" evidence="9">
    <location>
        <begin position="166"/>
        <end position="272"/>
    </location>
</feature>
<dbReference type="FunFam" id="2.60.40.790:FF:000047">
    <property type="entry name" value="23.6 kDa heat shock protein mitochondrial"/>
    <property type="match status" value="1"/>
</dbReference>
<evidence type="ECO:0000256" key="1">
    <source>
        <dbReference type="ARBA" id="ARBA00004173"/>
    </source>
</evidence>
<feature type="compositionally biased region" description="Basic and acidic residues" evidence="8">
    <location>
        <begin position="112"/>
        <end position="123"/>
    </location>
</feature>
<dbReference type="PANTHER" id="PTHR46991:SF11">
    <property type="entry name" value="SMALL HEAT SHOCK PROTEIN HSPF"/>
    <property type="match status" value="1"/>
</dbReference>
<feature type="region of interest" description="Disordered" evidence="8">
    <location>
        <begin position="103"/>
        <end position="123"/>
    </location>
</feature>
<dbReference type="Proteomes" id="UP000594263">
    <property type="component" value="Unplaced"/>
</dbReference>
<accession>A0A7N0TZV3</accession>
<evidence type="ECO:0000259" key="9">
    <source>
        <dbReference type="PROSITE" id="PS01031"/>
    </source>
</evidence>
<name>A0A7N0TZV3_KALFE</name>
<comment type="subcellular location">
    <subcellularLocation>
        <location evidence="1">Mitochondrion</location>
    </subcellularLocation>
</comment>
<evidence type="ECO:0000256" key="7">
    <source>
        <dbReference type="RuleBase" id="RU003616"/>
    </source>
</evidence>
<evidence type="ECO:0000256" key="8">
    <source>
        <dbReference type="SAM" id="MobiDB-lite"/>
    </source>
</evidence>
<dbReference type="Gramene" id="Kaladp0048s0828.1.v1.1">
    <property type="protein sequence ID" value="Kaladp0048s0828.1.v1.1"/>
    <property type="gene ID" value="Kaladp0048s0828.v1.1"/>
</dbReference>
<proteinExistence type="inferred from homology"/>
<keyword evidence="3" id="KW-0346">Stress response</keyword>
<dbReference type="PROSITE" id="PS01031">
    <property type="entry name" value="SHSP"/>
    <property type="match status" value="1"/>
</dbReference>
<evidence type="ECO:0000256" key="3">
    <source>
        <dbReference type="ARBA" id="ARBA00023016"/>
    </source>
</evidence>
<dbReference type="EnsemblPlants" id="Kaladp0048s0828.1.v1.1">
    <property type="protein sequence ID" value="Kaladp0048s0828.1.v1.1"/>
    <property type="gene ID" value="Kaladp0048s0828.v1.1"/>
</dbReference>
<evidence type="ECO:0000256" key="2">
    <source>
        <dbReference type="ARBA" id="ARBA00022946"/>
    </source>
</evidence>
<protein>
    <recommendedName>
        <fullName evidence="9">SHSP domain-containing protein</fullName>
    </recommendedName>
</protein>
<keyword evidence="2" id="KW-0809">Transit peptide</keyword>
<evidence type="ECO:0000313" key="11">
    <source>
        <dbReference type="Proteomes" id="UP000594263"/>
    </source>
</evidence>
<comment type="similarity">
    <text evidence="6 7">Belongs to the small heat shock protein (HSP20) family.</text>
</comment>
<dbReference type="CDD" id="cd06464">
    <property type="entry name" value="ACD_sHsps-like"/>
    <property type="match status" value="1"/>
</dbReference>
<sequence length="272" mass="30565">MSSPPPRLPIIILCPHPPRIKSLHCHLYSTIKLKPKQQSATRNISILLHSSCAQFTEMAASLALKRAASSPLFSRLLNPARPAQLSPAASRWFNTNTQMTRYDDSEESGLEVDQRDRAVSGRRRGDVPSIFSDVLDPFSPTRSLSQVLNMMDQFMDNPFLAASRGMGTGAARRGWDVKEDNNGLYLRMDMPGLDRQNVKVSVEQNTLVIKGEGEQEGEDEESKRRYSSRIELPPNLYKLDGIKAEMKNGVLKVVVPKVKEEERTDVHHVQIE</sequence>
<dbReference type="OMA" id="CAQFTEM"/>
<evidence type="ECO:0000256" key="4">
    <source>
        <dbReference type="ARBA" id="ARBA00023128"/>
    </source>
</evidence>
<reference evidence="10" key="1">
    <citation type="submission" date="2021-01" db="UniProtKB">
        <authorList>
            <consortium name="EnsemblPlants"/>
        </authorList>
    </citation>
    <scope>IDENTIFICATION</scope>
</reference>
<evidence type="ECO:0000256" key="5">
    <source>
        <dbReference type="ARBA" id="ARBA00062444"/>
    </source>
</evidence>
<evidence type="ECO:0000256" key="6">
    <source>
        <dbReference type="PROSITE-ProRule" id="PRU00285"/>
    </source>
</evidence>
<dbReference type="InterPro" id="IPR044656">
    <property type="entry name" value="HSP14.7/HSP23.5/HSP23.6-like"/>
</dbReference>
<dbReference type="GO" id="GO:0006950">
    <property type="term" value="P:response to stress"/>
    <property type="evidence" value="ECO:0007669"/>
    <property type="project" value="UniProtKB-ARBA"/>
</dbReference>
<dbReference type="PANTHER" id="PTHR46991">
    <property type="entry name" value="23.5 KDA HEAT SHOCK PROTEIN, MITOCHONDRIAL"/>
    <property type="match status" value="1"/>
</dbReference>
<organism evidence="10 11">
    <name type="scientific">Kalanchoe fedtschenkoi</name>
    <name type="common">Lavender scallops</name>
    <name type="synonym">South American air plant</name>
    <dbReference type="NCBI Taxonomy" id="63787"/>
    <lineage>
        <taxon>Eukaryota</taxon>
        <taxon>Viridiplantae</taxon>
        <taxon>Streptophyta</taxon>
        <taxon>Embryophyta</taxon>
        <taxon>Tracheophyta</taxon>
        <taxon>Spermatophyta</taxon>
        <taxon>Magnoliopsida</taxon>
        <taxon>eudicotyledons</taxon>
        <taxon>Gunneridae</taxon>
        <taxon>Pentapetalae</taxon>
        <taxon>Saxifragales</taxon>
        <taxon>Crassulaceae</taxon>
        <taxon>Kalanchoe</taxon>
    </lineage>
</organism>
<keyword evidence="4" id="KW-0496">Mitochondrion</keyword>
<dbReference type="InterPro" id="IPR002068">
    <property type="entry name" value="A-crystallin/Hsp20_dom"/>
</dbReference>
<dbReference type="Pfam" id="PF00011">
    <property type="entry name" value="HSP20"/>
    <property type="match status" value="1"/>
</dbReference>
<evidence type="ECO:0000313" key="10">
    <source>
        <dbReference type="EnsemblPlants" id="Kaladp0048s0828.1.v1.1"/>
    </source>
</evidence>
<dbReference type="SUPFAM" id="SSF49764">
    <property type="entry name" value="HSP20-like chaperones"/>
    <property type="match status" value="1"/>
</dbReference>
<dbReference type="Gene3D" id="2.60.40.790">
    <property type="match status" value="1"/>
</dbReference>
<dbReference type="AlphaFoldDB" id="A0A7N0TZV3"/>